<gene>
    <name evidence="6" type="ORF">AGR4C_Cc150098</name>
</gene>
<dbReference type="InterPro" id="IPR051013">
    <property type="entry name" value="MBL_superfamily_lactonases"/>
</dbReference>
<dbReference type="SMART" id="SM00849">
    <property type="entry name" value="Lactamase_B"/>
    <property type="match status" value="1"/>
</dbReference>
<dbReference type="Pfam" id="PF00753">
    <property type="entry name" value="Lactamase_B"/>
    <property type="match status" value="1"/>
</dbReference>
<dbReference type="Gene3D" id="3.60.15.10">
    <property type="entry name" value="Ribonuclease Z/Hydroxyacylglutathione hydrolase-like"/>
    <property type="match status" value="1"/>
</dbReference>
<dbReference type="CDD" id="cd07720">
    <property type="entry name" value="OPHC2-like_MBL-fold"/>
    <property type="match status" value="1"/>
</dbReference>
<accession>A0A1S7P1N3</accession>
<organism evidence="6 7">
    <name type="scientific">Agrobacterium tumefaciens str. Kerr 14</name>
    <dbReference type="NCBI Taxonomy" id="1183424"/>
    <lineage>
        <taxon>Bacteria</taxon>
        <taxon>Pseudomonadati</taxon>
        <taxon>Pseudomonadota</taxon>
        <taxon>Alphaproteobacteria</taxon>
        <taxon>Hyphomicrobiales</taxon>
        <taxon>Rhizobiaceae</taxon>
        <taxon>Rhizobium/Agrobacterium group</taxon>
        <taxon>Agrobacterium</taxon>
        <taxon>Agrobacterium tumefaciens complex</taxon>
    </lineage>
</organism>
<dbReference type="GO" id="GO:0016787">
    <property type="term" value="F:hydrolase activity"/>
    <property type="evidence" value="ECO:0007669"/>
    <property type="project" value="UniProtKB-KW"/>
</dbReference>
<evidence type="ECO:0000256" key="4">
    <source>
        <dbReference type="ARBA" id="ARBA00022833"/>
    </source>
</evidence>
<dbReference type="EMBL" id="FBWC01000007">
    <property type="protein sequence ID" value="CUX14666.1"/>
    <property type="molecule type" value="Genomic_DNA"/>
</dbReference>
<dbReference type="GeneID" id="97365127"/>
<evidence type="ECO:0000256" key="3">
    <source>
        <dbReference type="ARBA" id="ARBA00022801"/>
    </source>
</evidence>
<keyword evidence="4" id="KW-0862">Zinc</keyword>
<dbReference type="PANTHER" id="PTHR42978">
    <property type="entry name" value="QUORUM-QUENCHING LACTONASE YTNP-RELATED-RELATED"/>
    <property type="match status" value="1"/>
</dbReference>
<sequence>MAMSRRFGAYEVSRFVDGVYKAPVGHLIHRQGAEALAAALAGHQGETVDMDVNCFALSGPDGVWLIDAGCGTAWGAAYGYARAAMVAAGIQPADVGRVILTHIHGDHALGLIDGDRPYFPNADIWVPEADLGFFSSAEARKTLPPARQGGFDLAARLLDICGPTLRPIPTGRIAEDVEAIAMPGHTPGHAGYLIGNGDERLLLWGDVLHVSDLQVKDPGVGFVYDIDSALAYQTRLEALAEAADHGWLVSGGHLGGFFRVERQGDSFRFVSQPD</sequence>
<feature type="domain" description="Metallo-beta-lactamase" evidence="5">
    <location>
        <begin position="51"/>
        <end position="253"/>
    </location>
</feature>
<dbReference type="GO" id="GO:0046872">
    <property type="term" value="F:metal ion binding"/>
    <property type="evidence" value="ECO:0007669"/>
    <property type="project" value="UniProtKB-KW"/>
</dbReference>
<comment type="similarity">
    <text evidence="1">Belongs to the metallo-beta-lactamase superfamily.</text>
</comment>
<name>A0A1S7P1N3_AGRTU</name>
<dbReference type="InterPro" id="IPR001279">
    <property type="entry name" value="Metallo-B-lactamas"/>
</dbReference>
<dbReference type="AlphaFoldDB" id="A0A1S7P1N3"/>
<dbReference type="Proteomes" id="UP000191897">
    <property type="component" value="Unassembled WGS sequence"/>
</dbReference>
<evidence type="ECO:0000313" key="7">
    <source>
        <dbReference type="Proteomes" id="UP000191897"/>
    </source>
</evidence>
<evidence type="ECO:0000313" key="6">
    <source>
        <dbReference type="EMBL" id="CUX14666.1"/>
    </source>
</evidence>
<evidence type="ECO:0000259" key="5">
    <source>
        <dbReference type="SMART" id="SM00849"/>
    </source>
</evidence>
<dbReference type="SUPFAM" id="SSF56281">
    <property type="entry name" value="Metallo-hydrolase/oxidoreductase"/>
    <property type="match status" value="1"/>
</dbReference>
<evidence type="ECO:0000256" key="2">
    <source>
        <dbReference type="ARBA" id="ARBA00022723"/>
    </source>
</evidence>
<reference evidence="6 7" key="1">
    <citation type="submission" date="2016-01" db="EMBL/GenBank/DDBJ databases">
        <authorList>
            <person name="Oliw E.H."/>
        </authorList>
    </citation>
    <scope>NUCLEOTIDE SEQUENCE [LARGE SCALE GENOMIC DNA]</scope>
    <source>
        <strain evidence="6 7">Kerr 14</strain>
    </source>
</reference>
<dbReference type="InterPro" id="IPR036866">
    <property type="entry name" value="RibonucZ/Hydroxyglut_hydro"/>
</dbReference>
<keyword evidence="2" id="KW-0479">Metal-binding</keyword>
<keyword evidence="3 6" id="KW-0378">Hydrolase</keyword>
<dbReference type="PANTHER" id="PTHR42978:SF6">
    <property type="entry name" value="QUORUM-QUENCHING LACTONASE YTNP-RELATED"/>
    <property type="match status" value="1"/>
</dbReference>
<proteinExistence type="inferred from homology"/>
<protein>
    <submittedName>
        <fullName evidence="6">Metal dependent hydrolase</fullName>
    </submittedName>
</protein>
<dbReference type="RefSeq" id="WP_080866392.1">
    <property type="nucleotide sequence ID" value="NZ_LT009730.1"/>
</dbReference>
<evidence type="ECO:0000256" key="1">
    <source>
        <dbReference type="ARBA" id="ARBA00007749"/>
    </source>
</evidence>